<gene>
    <name evidence="2" type="primary">ORF34812</name>
</gene>
<evidence type="ECO:0000256" key="1">
    <source>
        <dbReference type="SAM" id="MobiDB-lite"/>
    </source>
</evidence>
<dbReference type="EMBL" id="HACG01012125">
    <property type="protein sequence ID" value="CEK58990.1"/>
    <property type="molecule type" value="Transcribed_RNA"/>
</dbReference>
<accession>A0A0B6YU53</accession>
<proteinExistence type="predicted"/>
<reference evidence="2" key="1">
    <citation type="submission" date="2014-12" db="EMBL/GenBank/DDBJ databases">
        <title>Insight into the proteome of Arion vulgaris.</title>
        <authorList>
            <person name="Aradska J."/>
            <person name="Bulat T."/>
            <person name="Smidak R."/>
            <person name="Sarate P."/>
            <person name="Gangsoo J."/>
            <person name="Sialana F."/>
            <person name="Bilban M."/>
            <person name="Lubec G."/>
        </authorList>
    </citation>
    <scope>NUCLEOTIDE SEQUENCE</scope>
    <source>
        <tissue evidence="2">Skin</tissue>
    </source>
</reference>
<name>A0A0B6YU53_9EUPU</name>
<feature type="region of interest" description="Disordered" evidence="1">
    <location>
        <begin position="35"/>
        <end position="57"/>
    </location>
</feature>
<feature type="non-terminal residue" evidence="2">
    <location>
        <position position="98"/>
    </location>
</feature>
<sequence length="98" mass="10523">HEFLQKTITNVDPDSDLQTQVSKLSEFFDVSAENHHGGVAESVQEDGKVESPSPQDPGLFVEKLVASSDCVVASTECEEAKVECEGEASDVGDVINQE</sequence>
<feature type="non-terminal residue" evidence="2">
    <location>
        <position position="1"/>
    </location>
</feature>
<protein>
    <submittedName>
        <fullName evidence="2">Uncharacterized protein</fullName>
    </submittedName>
</protein>
<evidence type="ECO:0000313" key="2">
    <source>
        <dbReference type="EMBL" id="CEK58990.1"/>
    </source>
</evidence>
<dbReference type="AlphaFoldDB" id="A0A0B6YU53"/>
<organism evidence="2">
    <name type="scientific">Arion vulgaris</name>
    <dbReference type="NCBI Taxonomy" id="1028688"/>
    <lineage>
        <taxon>Eukaryota</taxon>
        <taxon>Metazoa</taxon>
        <taxon>Spiralia</taxon>
        <taxon>Lophotrochozoa</taxon>
        <taxon>Mollusca</taxon>
        <taxon>Gastropoda</taxon>
        <taxon>Heterobranchia</taxon>
        <taxon>Euthyneura</taxon>
        <taxon>Panpulmonata</taxon>
        <taxon>Eupulmonata</taxon>
        <taxon>Stylommatophora</taxon>
        <taxon>Helicina</taxon>
        <taxon>Arionoidea</taxon>
        <taxon>Arionidae</taxon>
        <taxon>Arion</taxon>
    </lineage>
</organism>